<evidence type="ECO:0000313" key="1">
    <source>
        <dbReference type="EMBL" id="ESP92509.1"/>
    </source>
</evidence>
<organism evidence="1 2">
    <name type="scientific">Pseudoalteromonas luteoviolacea (strain 2ta16)</name>
    <dbReference type="NCBI Taxonomy" id="1353533"/>
    <lineage>
        <taxon>Bacteria</taxon>
        <taxon>Pseudomonadati</taxon>
        <taxon>Pseudomonadota</taxon>
        <taxon>Gammaproteobacteria</taxon>
        <taxon>Alteromonadales</taxon>
        <taxon>Pseudoalteromonadaceae</taxon>
        <taxon>Pseudoalteromonas</taxon>
    </lineage>
</organism>
<accession>V4HX25</accession>
<dbReference type="EMBL" id="AUSV01000051">
    <property type="protein sequence ID" value="ESP92509.1"/>
    <property type="molecule type" value="Genomic_DNA"/>
</dbReference>
<protein>
    <submittedName>
        <fullName evidence="1">Uncharacterized protein</fullName>
    </submittedName>
</protein>
<name>V4HX25_PSEL2</name>
<reference evidence="1 2" key="1">
    <citation type="submission" date="2013-07" db="EMBL/GenBank/DDBJ databases">
        <title>Draft genome sequence of Pseudoalteromonas luteoviolacea 2ta16.</title>
        <authorList>
            <person name="Allen E.E."/>
            <person name="Azam F."/>
            <person name="Podell S."/>
        </authorList>
    </citation>
    <scope>NUCLEOTIDE SEQUENCE [LARGE SCALE GENOMIC DNA]</scope>
    <source>
        <strain evidence="1 2">2ta16</strain>
    </source>
</reference>
<sequence length="273" mass="31208">MEPMNIIEIDFDKKLEIKINNERPVNLTDLTVSLLDLSSQFQRFVERESSDDYDISSELLIKEVRSGSIIVELVTKAAPLVPLLWQGGSLYQWVTTSSSIIDWFLGKAKNPPLDLTKKDLQQWKNIIEPVAKDSGSQLVISASDNATVINQLIVSSEQANAAQNFINRRIANMDEPADHIHSKKVLVWYQTKFDANSETGDKAIVEDIRKNPTKVIFENNAVKEAMLHGHNNFNKQWHELAYVVDLEVQTINGVPKLYKILRYYEDYTFDPEE</sequence>
<dbReference type="Proteomes" id="UP000017820">
    <property type="component" value="Unassembled WGS sequence"/>
</dbReference>
<dbReference type="PATRIC" id="fig|1353533.3.peg.3271"/>
<comment type="caution">
    <text evidence="1">The sequence shown here is derived from an EMBL/GenBank/DDBJ whole genome shotgun (WGS) entry which is preliminary data.</text>
</comment>
<proteinExistence type="predicted"/>
<dbReference type="AlphaFoldDB" id="V4HX25"/>
<gene>
    <name evidence="1" type="ORF">PL2TA16_04318</name>
</gene>
<evidence type="ECO:0000313" key="2">
    <source>
        <dbReference type="Proteomes" id="UP000017820"/>
    </source>
</evidence>